<dbReference type="PROSITE" id="PS50887">
    <property type="entry name" value="GGDEF"/>
    <property type="match status" value="1"/>
</dbReference>
<name>A0ABY7TYJ6_9SPHN</name>
<dbReference type="InterPro" id="IPR029787">
    <property type="entry name" value="Nucleotide_cyclase"/>
</dbReference>
<feature type="domain" description="EAL" evidence="2">
    <location>
        <begin position="388"/>
        <end position="641"/>
    </location>
</feature>
<dbReference type="SUPFAM" id="SSF55073">
    <property type="entry name" value="Nucleotide cyclase"/>
    <property type="match status" value="1"/>
</dbReference>
<dbReference type="CDD" id="cd01949">
    <property type="entry name" value="GGDEF"/>
    <property type="match status" value="1"/>
</dbReference>
<dbReference type="InterPro" id="IPR000160">
    <property type="entry name" value="GGDEF_dom"/>
</dbReference>
<dbReference type="SUPFAM" id="SSF141868">
    <property type="entry name" value="EAL domain-like"/>
    <property type="match status" value="1"/>
</dbReference>
<dbReference type="PROSITE" id="PS50883">
    <property type="entry name" value="EAL"/>
    <property type="match status" value="1"/>
</dbReference>
<dbReference type="InterPro" id="IPR035919">
    <property type="entry name" value="EAL_sf"/>
</dbReference>
<organism evidence="4 5">
    <name type="scientific">Novosphingobium humi</name>
    <dbReference type="NCBI Taxonomy" id="2282397"/>
    <lineage>
        <taxon>Bacteria</taxon>
        <taxon>Pseudomonadati</taxon>
        <taxon>Pseudomonadota</taxon>
        <taxon>Alphaproteobacteria</taxon>
        <taxon>Sphingomonadales</taxon>
        <taxon>Sphingomonadaceae</taxon>
        <taxon>Novosphingobium</taxon>
    </lineage>
</organism>
<feature type="transmembrane region" description="Helical" evidence="1">
    <location>
        <begin position="128"/>
        <end position="157"/>
    </location>
</feature>
<keyword evidence="1" id="KW-0812">Transmembrane</keyword>
<feature type="transmembrane region" description="Helical" evidence="1">
    <location>
        <begin position="55"/>
        <end position="75"/>
    </location>
</feature>
<feature type="transmembrane region" description="Helical" evidence="1">
    <location>
        <begin position="169"/>
        <end position="191"/>
    </location>
</feature>
<protein>
    <submittedName>
        <fullName evidence="4">EAL domain-containing protein</fullName>
    </submittedName>
</protein>
<reference evidence="4 5" key="1">
    <citation type="submission" date="2023-02" db="EMBL/GenBank/DDBJ databases">
        <title>Genome sequence of Novosphingobium humi KACC 19094.</title>
        <authorList>
            <person name="Kim S."/>
            <person name="Heo J."/>
            <person name="Kwon S.-W."/>
        </authorList>
    </citation>
    <scope>NUCLEOTIDE SEQUENCE [LARGE SCALE GENOMIC DNA]</scope>
    <source>
        <strain evidence="4 5">KACC 19094</strain>
    </source>
</reference>
<dbReference type="RefSeq" id="WP_273618305.1">
    <property type="nucleotide sequence ID" value="NZ_CP117417.1"/>
</dbReference>
<dbReference type="PANTHER" id="PTHR33121:SF71">
    <property type="entry name" value="OXYGEN SENSOR PROTEIN DOSP"/>
    <property type="match status" value="1"/>
</dbReference>
<dbReference type="InterPro" id="IPR043128">
    <property type="entry name" value="Rev_trsase/Diguanyl_cyclase"/>
</dbReference>
<dbReference type="Gene3D" id="3.30.70.270">
    <property type="match status" value="1"/>
</dbReference>
<dbReference type="Pfam" id="PF00563">
    <property type="entry name" value="EAL"/>
    <property type="match status" value="1"/>
</dbReference>
<dbReference type="SMART" id="SM00267">
    <property type="entry name" value="GGDEF"/>
    <property type="match status" value="1"/>
</dbReference>
<dbReference type="SMART" id="SM00052">
    <property type="entry name" value="EAL"/>
    <property type="match status" value="1"/>
</dbReference>
<dbReference type="InterPro" id="IPR001633">
    <property type="entry name" value="EAL_dom"/>
</dbReference>
<evidence type="ECO:0000313" key="4">
    <source>
        <dbReference type="EMBL" id="WCT77955.1"/>
    </source>
</evidence>
<dbReference type="InterPro" id="IPR050706">
    <property type="entry name" value="Cyclic-di-GMP_PDE-like"/>
</dbReference>
<keyword evidence="5" id="KW-1185">Reference proteome</keyword>
<dbReference type="Pfam" id="PF00990">
    <property type="entry name" value="GGDEF"/>
    <property type="match status" value="1"/>
</dbReference>
<proteinExistence type="predicted"/>
<feature type="transmembrane region" description="Helical" evidence="1">
    <location>
        <begin position="32"/>
        <end position="49"/>
    </location>
</feature>
<keyword evidence="1" id="KW-1133">Transmembrane helix</keyword>
<evidence type="ECO:0000259" key="2">
    <source>
        <dbReference type="PROSITE" id="PS50883"/>
    </source>
</evidence>
<evidence type="ECO:0000313" key="5">
    <source>
        <dbReference type="Proteomes" id="UP001218231"/>
    </source>
</evidence>
<evidence type="ECO:0000256" key="1">
    <source>
        <dbReference type="SAM" id="Phobius"/>
    </source>
</evidence>
<accession>A0ABY7TYJ6</accession>
<dbReference type="Gene3D" id="3.20.20.450">
    <property type="entry name" value="EAL domain"/>
    <property type="match status" value="1"/>
</dbReference>
<gene>
    <name evidence="4" type="ORF">PQ457_02985</name>
</gene>
<sequence>MQLSRLIRWFAEIGTDPDLAVYQAANLQRQVPLLYGLLLINSLAVAITHRAQAPLLLTFVAPAVLFVITLIRMVHWLRTQRAGLPSPEAAKRQLRLVTMVAAPIAAAYAGWSLSLAPYGGPFEQAHVALYISTTVIGCIFCLVVLPQAALLVAVSVLPAFVIFCFSKRLLTFATIGINVTLVLGVLLRVLFNGFEHFRRQVKSGCLLATQHQELQRLNEENRKLAMTDSLTGLPNRRQFYADLDAWTDQSAGPSFAVGVLDLDRFKPINDTYGHQVGDRLLEAIGRRLRATAGPSVQVYRLGGDEFGLIDTQVDDFARTCERLLQQVRAPLRIGEIVLSVGGSLGVAPYPDAGTKASDLFDRADYALYHAKHVHGGGVCLFTPSLETAVRADRAIEAALQASSFEEELSIVLQPIVELSSGRLSAVEVLARWSNPMLGEISAMEFIAIAERSTAIHSITRTVFKKGLKAARQLPDHVAVSFNISACDLTSATTLAFIRDEIASAGIAPRRIWIEVTETAVMRNAEAAAQALQAFRDLGVGIALDDFGTGYSSLGYVQRLPLDKIKIDRSFVRALDNAEGSTITSAVITLCHTIGLACVAEGVETEAQRQTLAEAGCEHAQGYLFSKPLPLSELLPRCADAQASWLDSGRRSAVA</sequence>
<keyword evidence="1" id="KW-0472">Membrane</keyword>
<dbReference type="CDD" id="cd01948">
    <property type="entry name" value="EAL"/>
    <property type="match status" value="1"/>
</dbReference>
<evidence type="ECO:0000259" key="3">
    <source>
        <dbReference type="PROSITE" id="PS50887"/>
    </source>
</evidence>
<dbReference type="Proteomes" id="UP001218231">
    <property type="component" value="Chromosome"/>
</dbReference>
<dbReference type="NCBIfam" id="TIGR00254">
    <property type="entry name" value="GGDEF"/>
    <property type="match status" value="1"/>
</dbReference>
<feature type="domain" description="GGDEF" evidence="3">
    <location>
        <begin position="253"/>
        <end position="383"/>
    </location>
</feature>
<feature type="transmembrane region" description="Helical" evidence="1">
    <location>
        <begin position="96"/>
        <end position="116"/>
    </location>
</feature>
<dbReference type="EMBL" id="CP117417">
    <property type="protein sequence ID" value="WCT77955.1"/>
    <property type="molecule type" value="Genomic_DNA"/>
</dbReference>
<dbReference type="PANTHER" id="PTHR33121">
    <property type="entry name" value="CYCLIC DI-GMP PHOSPHODIESTERASE PDEF"/>
    <property type="match status" value="1"/>
</dbReference>